<feature type="non-terminal residue" evidence="2">
    <location>
        <position position="1"/>
    </location>
</feature>
<sequence length="111" mass="13066">KFRKKSRERRTKGRIRDNPKEKISNENGSMNAPPQSNGKKKEVPLNPEKKKKKKRVLKCLSFNRLMGKLKVLKEALRRNKSLDAHLVKNNSKWKKRSQLMSVQLKDVKQKC</sequence>
<evidence type="ECO:0000256" key="1">
    <source>
        <dbReference type="SAM" id="MobiDB-lite"/>
    </source>
</evidence>
<accession>A0ABU6QYL8</accession>
<comment type="caution">
    <text evidence="2">The sequence shown here is derived from an EMBL/GenBank/DDBJ whole genome shotgun (WGS) entry which is preliminary data.</text>
</comment>
<organism evidence="2 3">
    <name type="scientific">Stylosanthes scabra</name>
    <dbReference type="NCBI Taxonomy" id="79078"/>
    <lineage>
        <taxon>Eukaryota</taxon>
        <taxon>Viridiplantae</taxon>
        <taxon>Streptophyta</taxon>
        <taxon>Embryophyta</taxon>
        <taxon>Tracheophyta</taxon>
        <taxon>Spermatophyta</taxon>
        <taxon>Magnoliopsida</taxon>
        <taxon>eudicotyledons</taxon>
        <taxon>Gunneridae</taxon>
        <taxon>Pentapetalae</taxon>
        <taxon>rosids</taxon>
        <taxon>fabids</taxon>
        <taxon>Fabales</taxon>
        <taxon>Fabaceae</taxon>
        <taxon>Papilionoideae</taxon>
        <taxon>50 kb inversion clade</taxon>
        <taxon>dalbergioids sensu lato</taxon>
        <taxon>Dalbergieae</taxon>
        <taxon>Pterocarpus clade</taxon>
        <taxon>Stylosanthes</taxon>
    </lineage>
</organism>
<keyword evidence="3" id="KW-1185">Reference proteome</keyword>
<feature type="compositionally biased region" description="Polar residues" evidence="1">
    <location>
        <begin position="25"/>
        <end position="37"/>
    </location>
</feature>
<protein>
    <submittedName>
        <fullName evidence="2">Uncharacterized protein</fullName>
    </submittedName>
</protein>
<proteinExistence type="predicted"/>
<dbReference type="Proteomes" id="UP001341840">
    <property type="component" value="Unassembled WGS sequence"/>
</dbReference>
<feature type="compositionally biased region" description="Basic residues" evidence="1">
    <location>
        <begin position="1"/>
        <end position="13"/>
    </location>
</feature>
<gene>
    <name evidence="2" type="ORF">PIB30_102862</name>
</gene>
<dbReference type="EMBL" id="JASCZI010003240">
    <property type="protein sequence ID" value="MED6116726.1"/>
    <property type="molecule type" value="Genomic_DNA"/>
</dbReference>
<evidence type="ECO:0000313" key="2">
    <source>
        <dbReference type="EMBL" id="MED6116726.1"/>
    </source>
</evidence>
<evidence type="ECO:0000313" key="3">
    <source>
        <dbReference type="Proteomes" id="UP001341840"/>
    </source>
</evidence>
<feature type="region of interest" description="Disordered" evidence="1">
    <location>
        <begin position="1"/>
        <end position="54"/>
    </location>
</feature>
<name>A0ABU6QYL8_9FABA</name>
<feature type="compositionally biased region" description="Basic and acidic residues" evidence="1">
    <location>
        <begin position="14"/>
        <end position="24"/>
    </location>
</feature>
<reference evidence="2 3" key="1">
    <citation type="journal article" date="2023" name="Plants (Basel)">
        <title>Bridging the Gap: Combining Genomics and Transcriptomics Approaches to Understand Stylosanthes scabra, an Orphan Legume from the Brazilian Caatinga.</title>
        <authorList>
            <person name="Ferreira-Neto J.R.C."/>
            <person name="da Silva M.D."/>
            <person name="Binneck E."/>
            <person name="de Melo N.F."/>
            <person name="da Silva R.H."/>
            <person name="de Melo A.L.T.M."/>
            <person name="Pandolfi V."/>
            <person name="Bustamante F.O."/>
            <person name="Brasileiro-Vidal A.C."/>
            <person name="Benko-Iseppon A.M."/>
        </authorList>
    </citation>
    <scope>NUCLEOTIDE SEQUENCE [LARGE SCALE GENOMIC DNA]</scope>
    <source>
        <tissue evidence="2">Leaves</tissue>
    </source>
</reference>